<dbReference type="InterPro" id="IPR036388">
    <property type="entry name" value="WH-like_DNA-bd_sf"/>
</dbReference>
<reference evidence="1 2" key="1">
    <citation type="submission" date="2010-12" db="EMBL/GenBank/DDBJ databases">
        <title>Whole genome sequence of Anaerolinea thermophila UNI-1.</title>
        <authorList>
            <person name="Narita-Yamada S."/>
            <person name="Kishi E."/>
            <person name="Watanabe Y."/>
            <person name="Takasaki K."/>
            <person name="Ankai A."/>
            <person name="Oguchi A."/>
            <person name="Fukui S."/>
            <person name="Takahashi M."/>
            <person name="Yashiro I."/>
            <person name="Hosoyama A."/>
            <person name="Sekiguchi Y."/>
            <person name="Hanada S."/>
            <person name="Fujita N."/>
        </authorList>
    </citation>
    <scope>NUCLEOTIDE SEQUENCE [LARGE SCALE GENOMIC DNA]</scope>
    <source>
        <strain evidence="2">DSM 14523 / JCM 11388 / NBRC 100420 / UNI-1</strain>
    </source>
</reference>
<gene>
    <name evidence="1" type="ordered locus">ANT_17990</name>
</gene>
<protein>
    <submittedName>
        <fullName evidence="1">SufR family transcriptional regulator</fullName>
    </submittedName>
</protein>
<dbReference type="EMBL" id="AP012029">
    <property type="protein sequence ID" value="BAJ63825.1"/>
    <property type="molecule type" value="Genomic_DNA"/>
</dbReference>
<dbReference type="CDD" id="cd00090">
    <property type="entry name" value="HTH_ARSR"/>
    <property type="match status" value="1"/>
</dbReference>
<dbReference type="Pfam" id="PF13412">
    <property type="entry name" value="HTH_24"/>
    <property type="match status" value="1"/>
</dbReference>
<evidence type="ECO:0000313" key="2">
    <source>
        <dbReference type="Proteomes" id="UP000008922"/>
    </source>
</evidence>
<dbReference type="PANTHER" id="PTHR38600:SF2">
    <property type="entry name" value="SLL0088 PROTEIN"/>
    <property type="match status" value="1"/>
</dbReference>
<dbReference type="eggNOG" id="COG2345">
    <property type="taxonomic scope" value="Bacteria"/>
</dbReference>
<dbReference type="SUPFAM" id="SSF46785">
    <property type="entry name" value="Winged helix' DNA-binding domain"/>
    <property type="match status" value="1"/>
</dbReference>
<dbReference type="HOGENOM" id="CLU_078469_2_1_0"/>
<dbReference type="KEGG" id="atm:ANT_17990"/>
<sequence length="213" mass="24037">MEQIKSTRDRILHTLLTHPRSTIKELADAAGINGISVRHHLNALMAEGLIVIEEERHGVGRPRQVYSLSEKGMERFPSRYLRLTNRLLEQLKEALPAPMVSRLFEQIAEDIAAEAAEKVKSLPFEQKMEAVKQLLAQEGFTVEWEQQGDQYVIREITCPYYQIGQSHPEVCAVDQQLISTMLATPAEKVSCVLSGDPHCSYIISKKSIVEKAK</sequence>
<proteinExistence type="predicted"/>
<dbReference type="InParanoid" id="E8N5W1"/>
<keyword evidence="2" id="KW-1185">Reference proteome</keyword>
<dbReference type="InterPro" id="IPR036390">
    <property type="entry name" value="WH_DNA-bd_sf"/>
</dbReference>
<name>E8N5W1_ANATU</name>
<dbReference type="RefSeq" id="WP_013560203.1">
    <property type="nucleotide sequence ID" value="NC_014960.1"/>
</dbReference>
<organism evidence="1 2">
    <name type="scientific">Anaerolinea thermophila (strain DSM 14523 / JCM 11388 / NBRC 100420 / UNI-1)</name>
    <dbReference type="NCBI Taxonomy" id="926569"/>
    <lineage>
        <taxon>Bacteria</taxon>
        <taxon>Bacillati</taxon>
        <taxon>Chloroflexota</taxon>
        <taxon>Anaerolineae</taxon>
        <taxon>Anaerolineales</taxon>
        <taxon>Anaerolineaceae</taxon>
        <taxon>Anaerolinea</taxon>
    </lineage>
</organism>
<dbReference type="OrthoDB" id="8545200at2"/>
<dbReference type="Proteomes" id="UP000008922">
    <property type="component" value="Chromosome"/>
</dbReference>
<dbReference type="AlphaFoldDB" id="E8N5W1"/>
<accession>E8N5W1</accession>
<dbReference type="Gene3D" id="1.10.10.10">
    <property type="entry name" value="Winged helix-like DNA-binding domain superfamily/Winged helix DNA-binding domain"/>
    <property type="match status" value="1"/>
</dbReference>
<dbReference type="PANTHER" id="PTHR38600">
    <property type="entry name" value="TRANSCRIPTIONAL REGULATORY PROTEIN"/>
    <property type="match status" value="1"/>
</dbReference>
<dbReference type="STRING" id="926569.ANT_17990"/>
<evidence type="ECO:0000313" key="1">
    <source>
        <dbReference type="EMBL" id="BAJ63825.1"/>
    </source>
</evidence>
<dbReference type="InterPro" id="IPR011991">
    <property type="entry name" value="ArsR-like_HTH"/>
</dbReference>